<feature type="non-terminal residue" evidence="1">
    <location>
        <position position="65"/>
    </location>
</feature>
<feature type="non-terminal residue" evidence="1">
    <location>
        <position position="1"/>
    </location>
</feature>
<gene>
    <name evidence="1" type="ORF">METZ01_LOCUS269966</name>
</gene>
<proteinExistence type="predicted"/>
<name>A0A382K0S4_9ZZZZ</name>
<dbReference type="EMBL" id="UINC01077202">
    <property type="protein sequence ID" value="SVC17112.1"/>
    <property type="molecule type" value="Genomic_DNA"/>
</dbReference>
<evidence type="ECO:0000313" key="1">
    <source>
        <dbReference type="EMBL" id="SVC17112.1"/>
    </source>
</evidence>
<accession>A0A382K0S4</accession>
<sequence length="65" mass="7438">VPKKKSKSKKSTPSFLLPERKEITEFLNDVGRPQTRKQLALAFGITDPEIRRALGRRLKAMMRDG</sequence>
<reference evidence="1" key="1">
    <citation type="submission" date="2018-05" db="EMBL/GenBank/DDBJ databases">
        <authorList>
            <person name="Lanie J.A."/>
            <person name="Ng W.-L."/>
            <person name="Kazmierczak K.M."/>
            <person name="Andrzejewski T.M."/>
            <person name="Davidsen T.M."/>
            <person name="Wayne K.J."/>
            <person name="Tettelin H."/>
            <person name="Glass J.I."/>
            <person name="Rusch D."/>
            <person name="Podicherti R."/>
            <person name="Tsui H.-C.T."/>
            <person name="Winkler M.E."/>
        </authorList>
    </citation>
    <scope>NUCLEOTIDE SEQUENCE</scope>
</reference>
<protein>
    <recommendedName>
        <fullName evidence="2">RNA polymerase sigma-70 region 4 domain-containing protein</fullName>
    </recommendedName>
</protein>
<evidence type="ECO:0008006" key="2">
    <source>
        <dbReference type="Google" id="ProtNLM"/>
    </source>
</evidence>
<dbReference type="AlphaFoldDB" id="A0A382K0S4"/>
<organism evidence="1">
    <name type="scientific">marine metagenome</name>
    <dbReference type="NCBI Taxonomy" id="408172"/>
    <lineage>
        <taxon>unclassified sequences</taxon>
        <taxon>metagenomes</taxon>
        <taxon>ecological metagenomes</taxon>
    </lineage>
</organism>